<evidence type="ECO:0000256" key="1">
    <source>
        <dbReference type="ARBA" id="ARBA00022723"/>
    </source>
</evidence>
<comment type="caution">
    <text evidence="4">The sequence shown here is derived from an EMBL/GenBank/DDBJ whole genome shotgun (WGS) entry which is preliminary data.</text>
</comment>
<evidence type="ECO:0000313" key="4">
    <source>
        <dbReference type="EMBL" id="RKX69284.1"/>
    </source>
</evidence>
<dbReference type="PANTHER" id="PTHR46124:SF2">
    <property type="entry name" value="D-AMINOACYL-TRNA DEACYLASE"/>
    <property type="match status" value="1"/>
</dbReference>
<gene>
    <name evidence="4" type="ORF">DRP53_08695</name>
</gene>
<feature type="binding site" evidence="3">
    <location>
        <position position="7"/>
    </location>
    <ligand>
        <name>a divalent metal cation</name>
        <dbReference type="ChEBI" id="CHEBI:60240"/>
        <label>1</label>
    </ligand>
</feature>
<dbReference type="Gene3D" id="3.20.20.140">
    <property type="entry name" value="Metal-dependent hydrolases"/>
    <property type="match status" value="1"/>
</dbReference>
<dbReference type="FunFam" id="3.20.20.140:FF:000005">
    <property type="entry name" value="TatD family hydrolase"/>
    <property type="match status" value="1"/>
</dbReference>
<dbReference type="InterPro" id="IPR032466">
    <property type="entry name" value="Metal_Hydrolase"/>
</dbReference>
<dbReference type="NCBIfam" id="TIGR00010">
    <property type="entry name" value="YchF/TatD family DNA exonuclease"/>
    <property type="match status" value="1"/>
</dbReference>
<dbReference type="Pfam" id="PF01026">
    <property type="entry name" value="TatD_DNase"/>
    <property type="match status" value="1"/>
</dbReference>
<dbReference type="PIRSF" id="PIRSF005902">
    <property type="entry name" value="DNase_TatD"/>
    <property type="match status" value="1"/>
</dbReference>
<feature type="binding site" evidence="3">
    <location>
        <position position="9"/>
    </location>
    <ligand>
        <name>a divalent metal cation</name>
        <dbReference type="ChEBI" id="CHEBI:60240"/>
        <label>1</label>
    </ligand>
</feature>
<dbReference type="PANTHER" id="PTHR46124">
    <property type="entry name" value="D-AMINOACYL-TRNA DEACYLASE"/>
    <property type="match status" value="1"/>
</dbReference>
<protein>
    <submittedName>
        <fullName evidence="4">Hydrolase TatD</fullName>
    </submittedName>
</protein>
<reference evidence="4 5" key="1">
    <citation type="submission" date="2018-06" db="EMBL/GenBank/DDBJ databases">
        <title>Extensive metabolic versatility and redundancy in microbially diverse, dynamic hydrothermal sediments.</title>
        <authorList>
            <person name="Dombrowski N."/>
            <person name="Teske A."/>
            <person name="Baker B.J."/>
        </authorList>
    </citation>
    <scope>NUCLEOTIDE SEQUENCE [LARGE SCALE GENOMIC DNA]</scope>
    <source>
        <strain evidence="4">B36_G15</strain>
    </source>
</reference>
<feature type="binding site" evidence="3">
    <location>
        <position position="120"/>
    </location>
    <ligand>
        <name>a divalent metal cation</name>
        <dbReference type="ChEBI" id="CHEBI:60240"/>
        <label>2</label>
    </ligand>
</feature>
<dbReference type="AlphaFoldDB" id="A0A660SER7"/>
<dbReference type="GO" id="GO:0046872">
    <property type="term" value="F:metal ion binding"/>
    <property type="evidence" value="ECO:0007669"/>
    <property type="project" value="UniProtKB-KW"/>
</dbReference>
<sequence>MILFDTHCHLADPKLFPHHREIINRARDSGVRYLLTVGYDGESNQKSVEIARGAKGVYAAVGIHPNEEGEVELPEDPEIVAIGETGLDYYRDQVNPKAQIEKFIKHIEIARDRELPLIIHTRKAFPDLIAILKGEGYYHGVCHCFSGDEAIARKLTDLGLYISFSGSLTYGSKRLENALTSIPLNRLLFETDSPYLSPLKGKVNEPANLRFIIAHAASILRMDPEELASITTENGKILFRI</sequence>
<dbReference type="EMBL" id="QNBE01000094">
    <property type="protein sequence ID" value="RKX69284.1"/>
    <property type="molecule type" value="Genomic_DNA"/>
</dbReference>
<dbReference type="InterPro" id="IPR015991">
    <property type="entry name" value="TatD/YcfH-like"/>
</dbReference>
<evidence type="ECO:0000256" key="3">
    <source>
        <dbReference type="PIRSR" id="PIRSR005902-1"/>
    </source>
</evidence>
<keyword evidence="1 3" id="KW-0479">Metal-binding</keyword>
<dbReference type="GO" id="GO:0004536">
    <property type="term" value="F:DNA nuclease activity"/>
    <property type="evidence" value="ECO:0007669"/>
    <property type="project" value="InterPro"/>
</dbReference>
<evidence type="ECO:0000313" key="5">
    <source>
        <dbReference type="Proteomes" id="UP000268469"/>
    </source>
</evidence>
<feature type="binding site" evidence="3">
    <location>
        <position position="143"/>
    </location>
    <ligand>
        <name>a divalent metal cation</name>
        <dbReference type="ChEBI" id="CHEBI:60240"/>
        <label>2</label>
    </ligand>
</feature>
<name>A0A660SER7_UNCW3</name>
<keyword evidence="2 4" id="KW-0378">Hydrolase</keyword>
<evidence type="ECO:0000256" key="2">
    <source>
        <dbReference type="ARBA" id="ARBA00022801"/>
    </source>
</evidence>
<proteinExistence type="predicted"/>
<dbReference type="Proteomes" id="UP000268469">
    <property type="component" value="Unassembled WGS sequence"/>
</dbReference>
<dbReference type="CDD" id="cd01310">
    <property type="entry name" value="TatD_DNAse"/>
    <property type="match status" value="1"/>
</dbReference>
<organism evidence="4 5">
    <name type="scientific">candidate division WOR-3 bacterium</name>
    <dbReference type="NCBI Taxonomy" id="2052148"/>
    <lineage>
        <taxon>Bacteria</taxon>
        <taxon>Bacteria division WOR-3</taxon>
    </lineage>
</organism>
<feature type="binding site" evidence="3">
    <location>
        <position position="192"/>
    </location>
    <ligand>
        <name>a divalent metal cation</name>
        <dbReference type="ChEBI" id="CHEBI:60240"/>
        <label>1</label>
    </ligand>
</feature>
<accession>A0A660SER7</accession>
<dbReference type="InterPro" id="IPR001130">
    <property type="entry name" value="TatD-like"/>
</dbReference>
<dbReference type="GO" id="GO:0016788">
    <property type="term" value="F:hydrolase activity, acting on ester bonds"/>
    <property type="evidence" value="ECO:0007669"/>
    <property type="project" value="InterPro"/>
</dbReference>
<feature type="binding site" evidence="3">
    <location>
        <position position="84"/>
    </location>
    <ligand>
        <name>a divalent metal cation</name>
        <dbReference type="ChEBI" id="CHEBI:60240"/>
        <label>1</label>
    </ligand>
</feature>
<dbReference type="SUPFAM" id="SSF51556">
    <property type="entry name" value="Metallo-dependent hydrolases"/>
    <property type="match status" value="1"/>
</dbReference>